<organism evidence="2 3">
    <name type="scientific">Pelagomonas calceolata</name>
    <dbReference type="NCBI Taxonomy" id="35677"/>
    <lineage>
        <taxon>Eukaryota</taxon>
        <taxon>Sar</taxon>
        <taxon>Stramenopiles</taxon>
        <taxon>Ochrophyta</taxon>
        <taxon>Pelagophyceae</taxon>
        <taxon>Pelagomonadales</taxon>
        <taxon>Pelagomonadaceae</taxon>
        <taxon>Pelagomonas</taxon>
    </lineage>
</organism>
<accession>A0A8J2WE71</accession>
<evidence type="ECO:0000313" key="3">
    <source>
        <dbReference type="Proteomes" id="UP000789595"/>
    </source>
</evidence>
<evidence type="ECO:0000256" key="1">
    <source>
        <dbReference type="SAM" id="SignalP"/>
    </source>
</evidence>
<dbReference type="PANTHER" id="PTHR34801:SF6">
    <property type="entry name" value="SLL1620 PROTEIN"/>
    <property type="match status" value="1"/>
</dbReference>
<gene>
    <name evidence="2" type="ORF">PECAL_1P11640</name>
</gene>
<dbReference type="EMBL" id="CAKKNE010000001">
    <property type="protein sequence ID" value="CAH0364785.1"/>
    <property type="molecule type" value="Genomic_DNA"/>
</dbReference>
<dbReference type="PANTHER" id="PTHR34801">
    <property type="entry name" value="EXPRESSED PROTEIN"/>
    <property type="match status" value="1"/>
</dbReference>
<dbReference type="Pfam" id="PF07386">
    <property type="entry name" value="DUF1499"/>
    <property type="match status" value="1"/>
</dbReference>
<dbReference type="AlphaFoldDB" id="A0A8J2WE71"/>
<sequence>MRSSAVVVWLACRAAVALGLVQPVTRQPATIVASRRAGITLAQRQCSSDGTSLSQRHRLDCRRSLLGATAAAAVVALLPLRAFAAEGSCRTKPGALYAERTCERYGIQKDGRLAGCLPSENCVSSSAIKSPAQFDAPWLFSPATRDADRAFEELVKAAQASPDLKIAETDPARRYLRATAPSQISNYKATDVDDVEVLISAEKGLVFHRSASRESVFFFPPQNIYSVPLGDNGSNRGRLEALRKALGWESTNPRPEDEADLPSSYQALKFGM</sequence>
<comment type="caution">
    <text evidence="2">The sequence shown here is derived from an EMBL/GenBank/DDBJ whole genome shotgun (WGS) entry which is preliminary data.</text>
</comment>
<evidence type="ECO:0000313" key="2">
    <source>
        <dbReference type="EMBL" id="CAH0364785.1"/>
    </source>
</evidence>
<dbReference type="Proteomes" id="UP000789595">
    <property type="component" value="Unassembled WGS sequence"/>
</dbReference>
<feature type="signal peptide" evidence="1">
    <location>
        <begin position="1"/>
        <end position="19"/>
    </location>
</feature>
<dbReference type="InterPro" id="IPR010865">
    <property type="entry name" value="DUF1499"/>
</dbReference>
<reference evidence="2" key="1">
    <citation type="submission" date="2021-11" db="EMBL/GenBank/DDBJ databases">
        <authorList>
            <consortium name="Genoscope - CEA"/>
            <person name="William W."/>
        </authorList>
    </citation>
    <scope>NUCLEOTIDE SEQUENCE</scope>
</reference>
<protein>
    <submittedName>
        <fullName evidence="2">Uncharacterized protein</fullName>
    </submittedName>
</protein>
<dbReference type="OrthoDB" id="200029at2759"/>
<keyword evidence="1" id="KW-0732">Signal</keyword>
<keyword evidence="3" id="KW-1185">Reference proteome</keyword>
<proteinExistence type="predicted"/>
<feature type="chain" id="PRO_5035146109" evidence="1">
    <location>
        <begin position="20"/>
        <end position="272"/>
    </location>
</feature>
<name>A0A8J2WE71_9STRA</name>